<evidence type="ECO:0000256" key="17">
    <source>
        <dbReference type="ARBA" id="ARBA00083909"/>
    </source>
</evidence>
<dbReference type="GO" id="GO:0020037">
    <property type="term" value="F:heme binding"/>
    <property type="evidence" value="ECO:0007669"/>
    <property type="project" value="InterPro"/>
</dbReference>
<comment type="pathway">
    <text evidence="13">Steroid metabolism; cholesterol degradation.</text>
</comment>
<dbReference type="PRINTS" id="PR00359">
    <property type="entry name" value="BP450"/>
</dbReference>
<dbReference type="GO" id="GO:0005506">
    <property type="term" value="F:iron ion binding"/>
    <property type="evidence" value="ECO:0007669"/>
    <property type="project" value="InterPro"/>
</dbReference>
<evidence type="ECO:0000256" key="19">
    <source>
        <dbReference type="SAM" id="MobiDB-lite"/>
    </source>
</evidence>
<keyword evidence="9 18" id="KW-0503">Monooxygenase</keyword>
<protein>
    <recommendedName>
        <fullName evidence="14">Steroid C26-monooxygenase</fullName>
    </recommendedName>
    <alternativeName>
        <fullName evidence="15">Cholest-4-en-3-one C26-monooxygenase</fullName>
    </alternativeName>
    <alternativeName>
        <fullName evidence="17">Cholesterol C26-monooxygenase</fullName>
    </alternativeName>
    <alternativeName>
        <fullName evidence="16">Steroid C27-monooxygenase</fullName>
    </alternativeName>
</protein>
<evidence type="ECO:0000256" key="15">
    <source>
        <dbReference type="ARBA" id="ARBA00079588"/>
    </source>
</evidence>
<evidence type="ECO:0000256" key="1">
    <source>
        <dbReference type="ARBA" id="ARBA00001971"/>
    </source>
</evidence>
<dbReference type="InterPro" id="IPR001128">
    <property type="entry name" value="Cyt_P450"/>
</dbReference>
<comment type="cofactor">
    <cofactor evidence="1">
        <name>heme</name>
        <dbReference type="ChEBI" id="CHEBI:30413"/>
    </cofactor>
</comment>
<evidence type="ECO:0000256" key="4">
    <source>
        <dbReference type="ARBA" id="ARBA00022617"/>
    </source>
</evidence>
<dbReference type="PROSITE" id="PS00086">
    <property type="entry name" value="CYTOCHROME_P450"/>
    <property type="match status" value="1"/>
</dbReference>
<dbReference type="InterPro" id="IPR036396">
    <property type="entry name" value="Cyt_P450_sf"/>
</dbReference>
<keyword evidence="11" id="KW-1207">Sterol metabolism</keyword>
<keyword evidence="4 18" id="KW-0349">Heme</keyword>
<evidence type="ECO:0000256" key="2">
    <source>
        <dbReference type="ARBA" id="ARBA00010617"/>
    </source>
</evidence>
<evidence type="ECO:0000256" key="18">
    <source>
        <dbReference type="RuleBase" id="RU000461"/>
    </source>
</evidence>
<dbReference type="PANTHER" id="PTHR46696:SF1">
    <property type="entry name" value="CYTOCHROME P450 YJIB-RELATED"/>
    <property type="match status" value="1"/>
</dbReference>
<dbReference type="FunFam" id="1.10.630.10:FF:000018">
    <property type="entry name" value="Cytochrome P450 monooxygenase"/>
    <property type="match status" value="1"/>
</dbReference>
<feature type="region of interest" description="Disordered" evidence="19">
    <location>
        <begin position="1"/>
        <end position="28"/>
    </location>
</feature>
<dbReference type="InterPro" id="IPR002397">
    <property type="entry name" value="Cyt_P450_B"/>
</dbReference>
<evidence type="ECO:0000256" key="10">
    <source>
        <dbReference type="ARBA" id="ARBA00023098"/>
    </source>
</evidence>
<dbReference type="GO" id="GO:0016705">
    <property type="term" value="F:oxidoreductase activity, acting on paired donors, with incorporation or reduction of molecular oxygen"/>
    <property type="evidence" value="ECO:0007669"/>
    <property type="project" value="InterPro"/>
</dbReference>
<keyword evidence="3" id="KW-0153">Cholesterol metabolism</keyword>
<evidence type="ECO:0000313" key="20">
    <source>
        <dbReference type="EMBL" id="NKZ13449.1"/>
    </source>
</evidence>
<evidence type="ECO:0000256" key="13">
    <source>
        <dbReference type="ARBA" id="ARBA00049645"/>
    </source>
</evidence>
<evidence type="ECO:0000256" key="9">
    <source>
        <dbReference type="ARBA" id="ARBA00023033"/>
    </source>
</evidence>
<dbReference type="PANTHER" id="PTHR46696">
    <property type="entry name" value="P450, PUTATIVE (EUROFUNG)-RELATED"/>
    <property type="match status" value="1"/>
</dbReference>
<keyword evidence="12" id="KW-0753">Steroid metabolism</keyword>
<keyword evidence="8 18" id="KW-0408">Iron</keyword>
<accession>A0A7X6RXH0</accession>
<evidence type="ECO:0000256" key="5">
    <source>
        <dbReference type="ARBA" id="ARBA00022723"/>
    </source>
</evidence>
<dbReference type="GO" id="GO:0016042">
    <property type="term" value="P:lipid catabolic process"/>
    <property type="evidence" value="ECO:0007669"/>
    <property type="project" value="UniProtKB-KW"/>
</dbReference>
<evidence type="ECO:0000256" key="7">
    <source>
        <dbReference type="ARBA" id="ARBA00023002"/>
    </source>
</evidence>
<comment type="similarity">
    <text evidence="2 18">Belongs to the cytochrome P450 family.</text>
</comment>
<evidence type="ECO:0000256" key="3">
    <source>
        <dbReference type="ARBA" id="ARBA00022548"/>
    </source>
</evidence>
<evidence type="ECO:0000313" key="21">
    <source>
        <dbReference type="Proteomes" id="UP000518188"/>
    </source>
</evidence>
<evidence type="ECO:0000256" key="6">
    <source>
        <dbReference type="ARBA" id="ARBA00022963"/>
    </source>
</evidence>
<keyword evidence="7 18" id="KW-0560">Oxidoreductase</keyword>
<evidence type="ECO:0000256" key="16">
    <source>
        <dbReference type="ARBA" id="ARBA00082981"/>
    </source>
</evidence>
<evidence type="ECO:0000256" key="8">
    <source>
        <dbReference type="ARBA" id="ARBA00023004"/>
    </source>
</evidence>
<evidence type="ECO:0000256" key="12">
    <source>
        <dbReference type="ARBA" id="ARBA00023221"/>
    </source>
</evidence>
<proteinExistence type="inferred from homology"/>
<evidence type="ECO:0000256" key="14">
    <source>
        <dbReference type="ARBA" id="ARBA00070775"/>
    </source>
</evidence>
<dbReference type="Pfam" id="PF00067">
    <property type="entry name" value="p450"/>
    <property type="match status" value="1"/>
</dbReference>
<dbReference type="GO" id="GO:0008203">
    <property type="term" value="P:cholesterol metabolic process"/>
    <property type="evidence" value="ECO:0007669"/>
    <property type="project" value="UniProtKB-KW"/>
</dbReference>
<dbReference type="Gene3D" id="1.10.630.10">
    <property type="entry name" value="Cytochrome P450"/>
    <property type="match status" value="1"/>
</dbReference>
<dbReference type="Proteomes" id="UP000518188">
    <property type="component" value="Unassembled WGS sequence"/>
</dbReference>
<gene>
    <name evidence="20" type="ORF">HGA11_20965</name>
</gene>
<evidence type="ECO:0000256" key="11">
    <source>
        <dbReference type="ARBA" id="ARBA00023166"/>
    </source>
</evidence>
<dbReference type="InterPro" id="IPR017972">
    <property type="entry name" value="Cyt_P450_CS"/>
</dbReference>
<reference evidence="20 21" key="1">
    <citation type="submission" date="2020-04" db="EMBL/GenBank/DDBJ databases">
        <title>MicrobeNet Type strains.</title>
        <authorList>
            <person name="Nicholson A.C."/>
        </authorList>
    </citation>
    <scope>NUCLEOTIDE SEQUENCE [LARGE SCALE GENOMIC DNA]</scope>
    <source>
        <strain evidence="20 21">ATCC 700731</strain>
    </source>
</reference>
<name>A0A7X6RXH0_9MYCO</name>
<feature type="compositionally biased region" description="Pro residues" evidence="19">
    <location>
        <begin position="14"/>
        <end position="28"/>
    </location>
</feature>
<organism evidence="20 21">
    <name type="scientific">Mycolicibacterium septicum DSM 44393</name>
    <dbReference type="NCBI Taxonomy" id="1341646"/>
    <lineage>
        <taxon>Bacteria</taxon>
        <taxon>Bacillati</taxon>
        <taxon>Actinomycetota</taxon>
        <taxon>Actinomycetes</taxon>
        <taxon>Mycobacteriales</taxon>
        <taxon>Mycobacteriaceae</taxon>
        <taxon>Mycolicibacterium</taxon>
    </lineage>
</organism>
<comment type="caution">
    <text evidence="20">The sequence shown here is derived from an EMBL/GenBank/DDBJ whole genome shotgun (WGS) entry which is preliminary data.</text>
</comment>
<dbReference type="PRINTS" id="PR00385">
    <property type="entry name" value="P450"/>
</dbReference>
<sequence length="403" mass="44939">MTQTLGDAVDLPTIPRPRPAGCPLAPPPEFSEWRDSEGLRRVMWQGRPTWVVSRYEDIRASLIDPRLSADTIKQRLREVGAGDALPVIFARTDDPEHNRLRRMMTRDFTWRRAEAMRPQIQELVDQFLDDVIEKGPPADLVRGFALPVPSLVISLLLGVPYSDHAFFQHHSTVGLDARSSEDEKAQAIGALFGYMFDLVARKEREPGDDLMSRLITDYVASGELSRETAAMNGLILLQAGHETTASMISLGTVALLQHPDVFELLGRTDDTAVVANVVEELMRYLTIVHSQVDRVATEDLTLGGESIRAGDFLLMNLPAGNWDPAFVDDPARLDTDRNTRGHLGFGFGVHQCIGQNLARVEMQVALSTLARRLPGLRLTVPVDELPFQNQQEIYGMEELPVTW</sequence>
<dbReference type="CDD" id="cd11030">
    <property type="entry name" value="CYP105-like"/>
    <property type="match status" value="1"/>
</dbReference>
<dbReference type="AlphaFoldDB" id="A0A7X6RXH0"/>
<keyword evidence="10" id="KW-0443">Lipid metabolism</keyword>
<dbReference type="EMBL" id="JAAXPJ010000008">
    <property type="protein sequence ID" value="NKZ13449.1"/>
    <property type="molecule type" value="Genomic_DNA"/>
</dbReference>
<keyword evidence="6" id="KW-0442">Lipid degradation</keyword>
<dbReference type="RefSeq" id="WP_044516356.1">
    <property type="nucleotide sequence ID" value="NZ_HG322951.1"/>
</dbReference>
<dbReference type="SUPFAM" id="SSF48264">
    <property type="entry name" value="Cytochrome P450"/>
    <property type="match status" value="1"/>
</dbReference>
<dbReference type="GO" id="GO:0004497">
    <property type="term" value="F:monooxygenase activity"/>
    <property type="evidence" value="ECO:0007669"/>
    <property type="project" value="UniProtKB-KW"/>
</dbReference>
<keyword evidence="5 18" id="KW-0479">Metal-binding</keyword>